<proteinExistence type="predicted"/>
<dbReference type="EMBL" id="LSRX01000333">
    <property type="protein sequence ID" value="OLQ00263.1"/>
    <property type="molecule type" value="Genomic_DNA"/>
</dbReference>
<name>A0A1Q9DYM8_SYMMI</name>
<dbReference type="OrthoDB" id="414287at2759"/>
<evidence type="ECO:0000256" key="1">
    <source>
        <dbReference type="SAM" id="MobiDB-lite"/>
    </source>
</evidence>
<keyword evidence="3" id="KW-1185">Reference proteome</keyword>
<feature type="compositionally biased region" description="Basic and acidic residues" evidence="1">
    <location>
        <begin position="96"/>
        <end position="105"/>
    </location>
</feature>
<gene>
    <name evidence="2" type="ORF">AK812_SmicGene17071</name>
</gene>
<dbReference type="AlphaFoldDB" id="A0A1Q9DYM8"/>
<comment type="caution">
    <text evidence="2">The sequence shown here is derived from an EMBL/GenBank/DDBJ whole genome shotgun (WGS) entry which is preliminary data.</text>
</comment>
<reference evidence="2 3" key="1">
    <citation type="submission" date="2016-02" db="EMBL/GenBank/DDBJ databases">
        <title>Genome analysis of coral dinoflagellate symbionts highlights evolutionary adaptations to a symbiotic lifestyle.</title>
        <authorList>
            <person name="Aranda M."/>
            <person name="Li Y."/>
            <person name="Liew Y.J."/>
            <person name="Baumgarten S."/>
            <person name="Simakov O."/>
            <person name="Wilson M."/>
            <person name="Piel J."/>
            <person name="Ashoor H."/>
            <person name="Bougouffa S."/>
            <person name="Bajic V.B."/>
            <person name="Ryu T."/>
            <person name="Ravasi T."/>
            <person name="Bayer T."/>
            <person name="Micklem G."/>
            <person name="Kim H."/>
            <person name="Bhak J."/>
            <person name="Lajeunesse T.C."/>
            <person name="Voolstra C.R."/>
        </authorList>
    </citation>
    <scope>NUCLEOTIDE SEQUENCE [LARGE SCALE GENOMIC DNA]</scope>
    <source>
        <strain evidence="2 3">CCMP2467</strain>
    </source>
</reference>
<protein>
    <recommendedName>
        <fullName evidence="4">WW domain-containing protein</fullName>
    </recommendedName>
</protein>
<dbReference type="Proteomes" id="UP000186817">
    <property type="component" value="Unassembled WGS sequence"/>
</dbReference>
<organism evidence="2 3">
    <name type="scientific">Symbiodinium microadriaticum</name>
    <name type="common">Dinoflagellate</name>
    <name type="synonym">Zooxanthella microadriatica</name>
    <dbReference type="NCBI Taxonomy" id="2951"/>
    <lineage>
        <taxon>Eukaryota</taxon>
        <taxon>Sar</taxon>
        <taxon>Alveolata</taxon>
        <taxon>Dinophyceae</taxon>
        <taxon>Suessiales</taxon>
        <taxon>Symbiodiniaceae</taxon>
        <taxon>Symbiodinium</taxon>
    </lineage>
</organism>
<sequence length="313" mass="33997">MAMVDAGIQLRFEHKLPVIPSAQACCRARVVGGRSQMKWTRWAVALLLPCRPVSTALKSRTPTRPDLDSELAWKEFTDPSGQQFRLNVLTGEAQWDLKRPQKEPETASEIGAAEKSVTASRVKPENSAASNPVTEPEEKAQKPDAATMHGWLDSWLGWGETVVDPASQEVRADVAKDLGLPAPPPTSEAAHGLRRHTVVEAVEQKPLLRTQPTAESVPRAGQVHAASAHANSGTATAGPAPQKETRIAIADEPPRVATDAAAAAAEEMLANIDKRPDLEQEAIRDSEDELMLEEVARVLHDLEASQEKLLNRR</sequence>
<feature type="region of interest" description="Disordered" evidence="1">
    <location>
        <begin position="96"/>
        <end position="144"/>
    </location>
</feature>
<evidence type="ECO:0008006" key="4">
    <source>
        <dbReference type="Google" id="ProtNLM"/>
    </source>
</evidence>
<evidence type="ECO:0000313" key="3">
    <source>
        <dbReference type="Proteomes" id="UP000186817"/>
    </source>
</evidence>
<evidence type="ECO:0000313" key="2">
    <source>
        <dbReference type="EMBL" id="OLQ00263.1"/>
    </source>
</evidence>
<accession>A0A1Q9DYM8</accession>